<reference evidence="1" key="2">
    <citation type="journal article" date="2015" name="Fish Shellfish Immunol.">
        <title>Early steps in the European eel (Anguilla anguilla)-Vibrio vulnificus interaction in the gills: Role of the RtxA13 toxin.</title>
        <authorList>
            <person name="Callol A."/>
            <person name="Pajuelo D."/>
            <person name="Ebbesson L."/>
            <person name="Teles M."/>
            <person name="MacKenzie S."/>
            <person name="Amaro C."/>
        </authorList>
    </citation>
    <scope>NUCLEOTIDE SEQUENCE</scope>
</reference>
<organism evidence="1">
    <name type="scientific">Anguilla anguilla</name>
    <name type="common">European freshwater eel</name>
    <name type="synonym">Muraena anguilla</name>
    <dbReference type="NCBI Taxonomy" id="7936"/>
    <lineage>
        <taxon>Eukaryota</taxon>
        <taxon>Metazoa</taxon>
        <taxon>Chordata</taxon>
        <taxon>Craniata</taxon>
        <taxon>Vertebrata</taxon>
        <taxon>Euteleostomi</taxon>
        <taxon>Actinopterygii</taxon>
        <taxon>Neopterygii</taxon>
        <taxon>Teleostei</taxon>
        <taxon>Anguilliformes</taxon>
        <taxon>Anguillidae</taxon>
        <taxon>Anguilla</taxon>
    </lineage>
</organism>
<dbReference type="AlphaFoldDB" id="A0A0E9WNP2"/>
<name>A0A0E9WNP2_ANGAN</name>
<evidence type="ECO:0000313" key="1">
    <source>
        <dbReference type="EMBL" id="JAH91083.1"/>
    </source>
</evidence>
<protein>
    <submittedName>
        <fullName evidence="1">Uncharacterized protein</fullName>
    </submittedName>
</protein>
<sequence>MCDLMCAVTCCLSLPRKCSNAY</sequence>
<dbReference type="EMBL" id="GBXM01017494">
    <property type="protein sequence ID" value="JAH91083.1"/>
    <property type="molecule type" value="Transcribed_RNA"/>
</dbReference>
<accession>A0A0E9WNP2</accession>
<reference evidence="1" key="1">
    <citation type="submission" date="2014-11" db="EMBL/GenBank/DDBJ databases">
        <authorList>
            <person name="Amaro Gonzalez C."/>
        </authorList>
    </citation>
    <scope>NUCLEOTIDE SEQUENCE</scope>
</reference>
<proteinExistence type="predicted"/>